<dbReference type="RefSeq" id="WP_184793060.1">
    <property type="nucleotide sequence ID" value="NZ_BONT01000117.1"/>
</dbReference>
<dbReference type="EMBL" id="JACHGT010000029">
    <property type="protein sequence ID" value="MBB6039986.1"/>
    <property type="molecule type" value="Genomic_DNA"/>
</dbReference>
<keyword evidence="4" id="KW-1185">Reference proteome</keyword>
<feature type="transmembrane region" description="Helical" evidence="2">
    <location>
        <begin position="21"/>
        <end position="42"/>
    </location>
</feature>
<evidence type="ECO:0000313" key="4">
    <source>
        <dbReference type="Proteomes" id="UP000548476"/>
    </source>
</evidence>
<evidence type="ECO:0000256" key="2">
    <source>
        <dbReference type="SAM" id="Phobius"/>
    </source>
</evidence>
<keyword evidence="2" id="KW-1133">Transmembrane helix</keyword>
<comment type="caution">
    <text evidence="3">The sequence shown here is derived from an EMBL/GenBank/DDBJ whole genome shotgun (WGS) entry which is preliminary data.</text>
</comment>
<evidence type="ECO:0000313" key="3">
    <source>
        <dbReference type="EMBL" id="MBB6039986.1"/>
    </source>
</evidence>
<evidence type="ECO:0000256" key="1">
    <source>
        <dbReference type="SAM" id="MobiDB-lite"/>
    </source>
</evidence>
<dbReference type="AlphaFoldDB" id="A0A841FVF5"/>
<feature type="region of interest" description="Disordered" evidence="1">
    <location>
        <begin position="46"/>
        <end position="70"/>
    </location>
</feature>
<protein>
    <submittedName>
        <fullName evidence="3">Uncharacterized protein</fullName>
    </submittedName>
</protein>
<proteinExistence type="predicted"/>
<organism evidence="3 4">
    <name type="scientific">Phytomonospora endophytica</name>
    <dbReference type="NCBI Taxonomy" id="714109"/>
    <lineage>
        <taxon>Bacteria</taxon>
        <taxon>Bacillati</taxon>
        <taxon>Actinomycetota</taxon>
        <taxon>Actinomycetes</taxon>
        <taxon>Micromonosporales</taxon>
        <taxon>Micromonosporaceae</taxon>
        <taxon>Phytomonospora</taxon>
    </lineage>
</organism>
<sequence>MNTRNPVPPVEDPNYRVARTGLRWTIGGVILSALIGVGAWQLPKNPQSESTINPPLMYASPDSESSSEEPQAIWREEYTTTHPLELQECSTTQTDPYYTTLGYGKIDFDSEEPSEGFEYELQYDEEGEVSDSVTWDARWSPCMEGTLLFTTMDGRIAVRALQEDAETPEDCTERLKEAHPEGGVSLQPVLEKEPSIICMITDNYADSENERLVRIHFESYISSTGEHLDMTVTSWVRTRK</sequence>
<name>A0A841FVF5_9ACTN</name>
<keyword evidence="2" id="KW-0472">Membrane</keyword>
<dbReference type="Proteomes" id="UP000548476">
    <property type="component" value="Unassembled WGS sequence"/>
</dbReference>
<gene>
    <name evidence="3" type="ORF">HNR73_007885</name>
</gene>
<reference evidence="3 4" key="1">
    <citation type="submission" date="2020-08" db="EMBL/GenBank/DDBJ databases">
        <title>Genomic Encyclopedia of Type Strains, Phase IV (KMG-IV): sequencing the most valuable type-strain genomes for metagenomic binning, comparative biology and taxonomic classification.</title>
        <authorList>
            <person name="Goeker M."/>
        </authorList>
    </citation>
    <scope>NUCLEOTIDE SEQUENCE [LARGE SCALE GENOMIC DNA]</scope>
    <source>
        <strain evidence="3 4">YIM 65646</strain>
    </source>
</reference>
<keyword evidence="2" id="KW-0812">Transmembrane</keyword>
<accession>A0A841FVF5</accession>